<feature type="domain" description="Nrap protein" evidence="8">
    <location>
        <begin position="302"/>
        <end position="443"/>
    </location>
</feature>
<gene>
    <name evidence="13" type="ORF">BDY17DRAFT_253168</name>
</gene>
<dbReference type="OrthoDB" id="10251401at2759"/>
<evidence type="ECO:0000256" key="6">
    <source>
        <dbReference type="SAM" id="MobiDB-lite"/>
    </source>
</evidence>
<evidence type="ECO:0000256" key="1">
    <source>
        <dbReference type="ARBA" id="ARBA00004604"/>
    </source>
</evidence>
<evidence type="ECO:0000313" key="14">
    <source>
        <dbReference type="Proteomes" id="UP000799767"/>
    </source>
</evidence>
<keyword evidence="3 5" id="KW-0694">RNA-binding</keyword>
<evidence type="ECO:0000259" key="11">
    <source>
        <dbReference type="Pfam" id="PF17406"/>
    </source>
</evidence>
<dbReference type="Pfam" id="PF17407">
    <property type="entry name" value="Nrap_D6"/>
    <property type="match status" value="1"/>
</dbReference>
<dbReference type="InterPro" id="IPR005554">
    <property type="entry name" value="NOL6/Upt22"/>
</dbReference>
<proteinExistence type="inferred from homology"/>
<evidence type="ECO:0000259" key="7">
    <source>
        <dbReference type="Pfam" id="PF03813"/>
    </source>
</evidence>
<dbReference type="Pfam" id="PF17406">
    <property type="entry name" value="Nrap_D5"/>
    <property type="match status" value="1"/>
</dbReference>
<sequence length="1101" mass="122066">MSSEQEFVTPRKVPRETGATQKSLSRSARPSQSGASENSAYNSGTFKSNTFKIQVDELLAQIRPRHGARESAAENALHRLKGIIEAIPAGAPLSVDDAERGLLMSSKVVIPFMEPRPPKDAKYKLEYSKPSSINVVGSYALKTASRVEAVAAIDMLVTMPTALFQDKDFLNYRYFYKRAYYLAVIAAALQSACETEYSTRFKYHHDNPFKPIIVVAPNAHKSSSKGKTSSSKWEINILLSTSADVFPPEKLLPDRNCVRNAVDNSSEGGAIATPFYNSSIRSDMLVSSYLKLSHSAAKDCAAFVDACILGNTWLRQRGLGSDIQAGGFGLFEFSAFMALLLSGEGNLRPILGSGYSSYQLLKATLQLLATRDFSKEPLIIGSTSGNVKATGRGAPIVWDGQRQHNLLFKMTPWAYRLLRLEARTTLSMLSDQNFDGFEAAFIMRKDLDLYRYDYVVALSKGLLGPDNASPGQAPLQKYRQLYEVLERALGDRVNLISITAHRSKAWRVDYADPTQRSEGEIRVGFVINPATVHRTVDHGPPAEKKAEAAQFREFWGEKAELRRFKDGSILESLVWSAKESGQSVFEQIVRYAISKHLGERVEKDVQIAGESFARLLSGTASDTNSQGSLEAFRQFETDLRGLDGLPLSIREIVPADAQLRSTSLTSIRNQRQQIPADVVLQFEGSARWPDDLVAIQRTKIAFLLTIHSQLAGSSETATARVGLENGEHDVLNQAFLDVTYDSGASFRLRIHHDREQTLLERRLKDKALDPRTKEVAALGLAKYRRDYVKLPAFTQAIARLCSRYPALSGTIRLLKKWFASHLLDNHVADPVIEMLAARTFVQPWPWQAPSSVQTGFLRTLHWISRWDWRNEPLIVDLSGSGDLKQPEVQSIQTKFEAWRKLDPALNRVVLFCASSVDQDGTAWTDGRPQKVVAARLTALARAACAEVVDKGLDLQPASLFASPLADFDFVIHLNSDFMLNAKSSRKSNGSSAFKNLELDVDTDASRVGYQPLRDFTSEVEALFGAAVLFFSGGEERAVLAGLWQPQTADRAWKLNLGYSTIPRIGSEGEEDVRAEINREGILAEIARIGGDLVKAIEVNRR</sequence>
<dbReference type="Pfam" id="PF03813">
    <property type="entry name" value="Nrap"/>
    <property type="match status" value="1"/>
</dbReference>
<dbReference type="GO" id="GO:0003723">
    <property type="term" value="F:RNA binding"/>
    <property type="evidence" value="ECO:0007669"/>
    <property type="project" value="UniProtKB-KW"/>
</dbReference>
<dbReference type="RefSeq" id="XP_033588457.1">
    <property type="nucleotide sequence ID" value="XM_033731319.1"/>
</dbReference>
<comment type="similarity">
    <text evidence="2 5">Belongs to the NRAP family.</text>
</comment>
<feature type="compositionally biased region" description="Polar residues" evidence="6">
    <location>
        <begin position="18"/>
        <end position="43"/>
    </location>
</feature>
<feature type="domain" description="Nrap protein" evidence="7">
    <location>
        <begin position="153"/>
        <end position="298"/>
    </location>
</feature>
<accession>A0A6A6PRP1</accession>
<dbReference type="PANTHER" id="PTHR17972">
    <property type="entry name" value="NUCLEOLAR RNA-ASSOCIATED PROTEIN"/>
    <property type="match status" value="1"/>
</dbReference>
<reference evidence="13" key="1">
    <citation type="journal article" date="2020" name="Stud. Mycol.">
        <title>101 Dothideomycetes genomes: a test case for predicting lifestyles and emergence of pathogens.</title>
        <authorList>
            <person name="Haridas S."/>
            <person name="Albert R."/>
            <person name="Binder M."/>
            <person name="Bloem J."/>
            <person name="Labutti K."/>
            <person name="Salamov A."/>
            <person name="Andreopoulos B."/>
            <person name="Baker S."/>
            <person name="Barry K."/>
            <person name="Bills G."/>
            <person name="Bluhm B."/>
            <person name="Cannon C."/>
            <person name="Castanera R."/>
            <person name="Culley D."/>
            <person name="Daum C."/>
            <person name="Ezra D."/>
            <person name="Gonzalez J."/>
            <person name="Henrissat B."/>
            <person name="Kuo A."/>
            <person name="Liang C."/>
            <person name="Lipzen A."/>
            <person name="Lutzoni F."/>
            <person name="Magnuson J."/>
            <person name="Mondo S."/>
            <person name="Nolan M."/>
            <person name="Ohm R."/>
            <person name="Pangilinan J."/>
            <person name="Park H.-J."/>
            <person name="Ramirez L."/>
            <person name="Alfaro M."/>
            <person name="Sun H."/>
            <person name="Tritt A."/>
            <person name="Yoshinaga Y."/>
            <person name="Zwiers L.-H."/>
            <person name="Turgeon B."/>
            <person name="Goodwin S."/>
            <person name="Spatafora J."/>
            <person name="Crous P."/>
            <person name="Grigoriev I."/>
        </authorList>
    </citation>
    <scope>NUCLEOTIDE SEQUENCE</scope>
    <source>
        <strain evidence="13">CBS 113389</strain>
    </source>
</reference>
<feature type="domain" description="Nrap protein" evidence="10">
    <location>
        <begin position="621"/>
        <end position="801"/>
    </location>
</feature>
<keyword evidence="14" id="KW-1185">Reference proteome</keyword>
<evidence type="ECO:0000313" key="13">
    <source>
        <dbReference type="EMBL" id="KAF2481887.1"/>
    </source>
</evidence>
<dbReference type="AlphaFoldDB" id="A0A6A6PRP1"/>
<dbReference type="InterPro" id="IPR035370">
    <property type="entry name" value="Nrap_D5"/>
</dbReference>
<dbReference type="Gene3D" id="1.10.1410.10">
    <property type="match status" value="1"/>
</dbReference>
<dbReference type="InterPro" id="IPR035368">
    <property type="entry name" value="Nrap_D3"/>
</dbReference>
<dbReference type="GO" id="GO:0034456">
    <property type="term" value="C:UTP-C complex"/>
    <property type="evidence" value="ECO:0007669"/>
    <property type="project" value="TreeGrafter"/>
</dbReference>
<dbReference type="EMBL" id="MU001637">
    <property type="protein sequence ID" value="KAF2481887.1"/>
    <property type="molecule type" value="Genomic_DNA"/>
</dbReference>
<keyword evidence="4 5" id="KW-0539">Nucleus</keyword>
<feature type="domain" description="Nrap protein" evidence="11">
    <location>
        <begin position="804"/>
        <end position="961"/>
    </location>
</feature>
<protein>
    <recommendedName>
        <fullName evidence="5">U3 small nucleolar RNA-associated protein 22</fullName>
    </recommendedName>
</protein>
<evidence type="ECO:0000256" key="4">
    <source>
        <dbReference type="ARBA" id="ARBA00023242"/>
    </source>
</evidence>
<feature type="domain" description="Nrap protein" evidence="9">
    <location>
        <begin position="475"/>
        <end position="597"/>
    </location>
</feature>
<dbReference type="InterPro" id="IPR035082">
    <property type="entry name" value="Nrap_D1"/>
</dbReference>
<dbReference type="Gene3D" id="3.30.70.3030">
    <property type="match status" value="1"/>
</dbReference>
<dbReference type="Proteomes" id="UP000799767">
    <property type="component" value="Unassembled WGS sequence"/>
</dbReference>
<dbReference type="Pfam" id="PF17404">
    <property type="entry name" value="Nrap_D3"/>
    <property type="match status" value="1"/>
</dbReference>
<dbReference type="GO" id="GO:0032040">
    <property type="term" value="C:small-subunit processome"/>
    <property type="evidence" value="ECO:0007669"/>
    <property type="project" value="TreeGrafter"/>
</dbReference>
<feature type="region of interest" description="Disordered" evidence="6">
    <location>
        <begin position="1"/>
        <end position="43"/>
    </location>
</feature>
<evidence type="ECO:0000259" key="9">
    <source>
        <dbReference type="Pfam" id="PF17404"/>
    </source>
</evidence>
<evidence type="ECO:0000259" key="12">
    <source>
        <dbReference type="Pfam" id="PF17407"/>
    </source>
</evidence>
<dbReference type="PANTHER" id="PTHR17972:SF0">
    <property type="entry name" value="NUCLEOLAR PROTEIN 6"/>
    <property type="match status" value="1"/>
</dbReference>
<dbReference type="InterPro" id="IPR035369">
    <property type="entry name" value="Nrap_D4"/>
</dbReference>
<evidence type="ECO:0000259" key="8">
    <source>
        <dbReference type="Pfam" id="PF17403"/>
    </source>
</evidence>
<dbReference type="InterPro" id="IPR035367">
    <property type="entry name" value="Nrap_D2"/>
</dbReference>
<organism evidence="13 14">
    <name type="scientific">Neohortaea acidophila</name>
    <dbReference type="NCBI Taxonomy" id="245834"/>
    <lineage>
        <taxon>Eukaryota</taxon>
        <taxon>Fungi</taxon>
        <taxon>Dikarya</taxon>
        <taxon>Ascomycota</taxon>
        <taxon>Pezizomycotina</taxon>
        <taxon>Dothideomycetes</taxon>
        <taxon>Dothideomycetidae</taxon>
        <taxon>Mycosphaerellales</taxon>
        <taxon>Teratosphaeriaceae</taxon>
        <taxon>Neohortaea</taxon>
    </lineage>
</organism>
<evidence type="ECO:0000256" key="5">
    <source>
        <dbReference type="RuleBase" id="RU364032"/>
    </source>
</evidence>
<dbReference type="Pfam" id="PF17403">
    <property type="entry name" value="Nrap_D2"/>
    <property type="match status" value="1"/>
</dbReference>
<keyword evidence="5" id="KW-0690">Ribosome biogenesis</keyword>
<evidence type="ECO:0000256" key="2">
    <source>
        <dbReference type="ARBA" id="ARBA00006674"/>
    </source>
</evidence>
<dbReference type="GO" id="GO:0006364">
    <property type="term" value="P:rRNA processing"/>
    <property type="evidence" value="ECO:0007669"/>
    <property type="project" value="UniProtKB-KW"/>
</dbReference>
<evidence type="ECO:0000259" key="10">
    <source>
        <dbReference type="Pfam" id="PF17405"/>
    </source>
</evidence>
<keyword evidence="5" id="KW-0698">rRNA processing</keyword>
<feature type="domain" description="Nrap protein" evidence="12">
    <location>
        <begin position="964"/>
        <end position="1096"/>
    </location>
</feature>
<dbReference type="InterPro" id="IPR035371">
    <property type="entry name" value="Nrap_D6"/>
</dbReference>
<dbReference type="GO" id="GO:0006409">
    <property type="term" value="P:tRNA export from nucleus"/>
    <property type="evidence" value="ECO:0007669"/>
    <property type="project" value="TreeGrafter"/>
</dbReference>
<keyword evidence="5" id="KW-0687">Ribonucleoprotein</keyword>
<dbReference type="Pfam" id="PF17405">
    <property type="entry name" value="Nrap_D4"/>
    <property type="match status" value="1"/>
</dbReference>
<evidence type="ECO:0000256" key="3">
    <source>
        <dbReference type="ARBA" id="ARBA00022884"/>
    </source>
</evidence>
<name>A0A6A6PRP1_9PEZI</name>
<comment type="subcellular location">
    <subcellularLocation>
        <location evidence="1 5">Nucleus</location>
        <location evidence="1 5">Nucleolus</location>
    </subcellularLocation>
</comment>
<dbReference type="GeneID" id="54472321"/>
<dbReference type="GO" id="GO:0032545">
    <property type="term" value="C:CURI complex"/>
    <property type="evidence" value="ECO:0007669"/>
    <property type="project" value="TreeGrafter"/>
</dbReference>